<dbReference type="Pfam" id="PF01592">
    <property type="entry name" value="NifU_N"/>
    <property type="match status" value="1"/>
</dbReference>
<sequence length="131" mass="14636">MDRQFYIENLLDHYENPRNRYKMEDATVSIMGGNPGCGDIVTIYLKVDSEERVIAASFEGEGCTISQAAASMLTEMLIGKTLSEVREMNIDDFIDEIGREVVLSRPKCATLAINTAKAAERKYRAEHAPQS</sequence>
<evidence type="ECO:0000259" key="1">
    <source>
        <dbReference type="Pfam" id="PF01592"/>
    </source>
</evidence>
<dbReference type="PANTHER" id="PTHR10093">
    <property type="entry name" value="IRON-SULFUR CLUSTER ASSEMBLY ENZYME NIFU HOMOLOG"/>
    <property type="match status" value="1"/>
</dbReference>
<dbReference type="GO" id="GO:0005506">
    <property type="term" value="F:iron ion binding"/>
    <property type="evidence" value="ECO:0007669"/>
    <property type="project" value="InterPro"/>
</dbReference>
<dbReference type="AlphaFoldDB" id="A0A2M8PCP1"/>
<proteinExistence type="predicted"/>
<evidence type="ECO:0000313" key="3">
    <source>
        <dbReference type="Proteomes" id="UP000229681"/>
    </source>
</evidence>
<comment type="caution">
    <text evidence="2">The sequence shown here is derived from an EMBL/GenBank/DDBJ whole genome shotgun (WGS) entry which is preliminary data.</text>
</comment>
<dbReference type="EMBL" id="PGTM01000172">
    <property type="protein sequence ID" value="PJF35322.1"/>
    <property type="molecule type" value="Genomic_DNA"/>
</dbReference>
<name>A0A2M8PCP1_9CHLR</name>
<dbReference type="SUPFAM" id="SSF82649">
    <property type="entry name" value="SufE/NifU"/>
    <property type="match status" value="1"/>
</dbReference>
<accession>A0A2M8PCP1</accession>
<dbReference type="CDD" id="cd06664">
    <property type="entry name" value="IscU_like"/>
    <property type="match status" value="1"/>
</dbReference>
<dbReference type="GO" id="GO:0016226">
    <property type="term" value="P:iron-sulfur cluster assembly"/>
    <property type="evidence" value="ECO:0007669"/>
    <property type="project" value="InterPro"/>
</dbReference>
<dbReference type="InterPro" id="IPR002871">
    <property type="entry name" value="NIF_FeS_clus_asmbl_NifU_N"/>
</dbReference>
<reference evidence="2 3" key="1">
    <citation type="submission" date="2017-11" db="EMBL/GenBank/DDBJ databases">
        <title>Evolution of Phototrophy in the Chloroflexi Phylum Driven by Horizontal Gene Transfer.</title>
        <authorList>
            <person name="Ward L.M."/>
            <person name="Hemp J."/>
            <person name="Shih P.M."/>
            <person name="Mcglynn S.E."/>
            <person name="Fischer W."/>
        </authorList>
    </citation>
    <scope>NUCLEOTIDE SEQUENCE [LARGE SCALE GENOMIC DNA]</scope>
    <source>
        <strain evidence="2">JP3_13</strain>
    </source>
</reference>
<evidence type="ECO:0000313" key="2">
    <source>
        <dbReference type="EMBL" id="PJF35322.1"/>
    </source>
</evidence>
<gene>
    <name evidence="2" type="ORF">CUN49_11125</name>
</gene>
<dbReference type="Gene3D" id="3.90.1010.10">
    <property type="match status" value="1"/>
</dbReference>
<organism evidence="2 3">
    <name type="scientific">Candidatus Thermofonsia Clade 1 bacterium</name>
    <dbReference type="NCBI Taxonomy" id="2364210"/>
    <lineage>
        <taxon>Bacteria</taxon>
        <taxon>Bacillati</taxon>
        <taxon>Chloroflexota</taxon>
        <taxon>Candidatus Thermofontia</taxon>
        <taxon>Candidatus Thermofonsia Clade 1</taxon>
    </lineage>
</organism>
<dbReference type="GO" id="GO:0051536">
    <property type="term" value="F:iron-sulfur cluster binding"/>
    <property type="evidence" value="ECO:0007669"/>
    <property type="project" value="InterPro"/>
</dbReference>
<dbReference type="Proteomes" id="UP000229681">
    <property type="component" value="Unassembled WGS sequence"/>
</dbReference>
<feature type="domain" description="NIF system FeS cluster assembly NifU N-terminal" evidence="1">
    <location>
        <begin position="6"/>
        <end position="127"/>
    </location>
</feature>
<protein>
    <submittedName>
        <fullName evidence="2">Iron-sulfur cluster assembly scaffold protein</fullName>
    </submittedName>
</protein>